<accession>A0A8J2T6H1</accession>
<organism evidence="1 2">
    <name type="scientific">Zygosaccharomyces bailii (strain CLIB 213 / ATCC 58445 / CBS 680 / BCRC 21525 / NBRC 1098 / NCYC 1416 / NRRL Y-2227)</name>
    <dbReference type="NCBI Taxonomy" id="1333698"/>
    <lineage>
        <taxon>Eukaryota</taxon>
        <taxon>Fungi</taxon>
        <taxon>Dikarya</taxon>
        <taxon>Ascomycota</taxon>
        <taxon>Saccharomycotina</taxon>
        <taxon>Saccharomycetes</taxon>
        <taxon>Saccharomycetales</taxon>
        <taxon>Saccharomycetaceae</taxon>
        <taxon>Zygosaccharomyces</taxon>
    </lineage>
</organism>
<dbReference type="OrthoDB" id="4032425at2759"/>
<dbReference type="EMBL" id="HG316456">
    <property type="protein sequence ID" value="CDF89022.1"/>
    <property type="molecule type" value="Genomic_DNA"/>
</dbReference>
<keyword evidence="2" id="KW-1185">Reference proteome</keyword>
<dbReference type="Proteomes" id="UP000019375">
    <property type="component" value="Unassembled WGS sequence"/>
</dbReference>
<protein>
    <submittedName>
        <fullName evidence="1">ZYBA0S03-07382g1_1</fullName>
    </submittedName>
</protein>
<dbReference type="AlphaFoldDB" id="A0A8J2T6H1"/>
<dbReference type="CDD" id="cd19611">
    <property type="entry name" value="Ctf13_LRR_LRR-insertion"/>
    <property type="match status" value="1"/>
</dbReference>
<reference evidence="2" key="1">
    <citation type="journal article" date="2013" name="Genome Announc.">
        <title>Genome sequence of the food spoilage yeast Zygosaccharomyces bailii CLIB 213(T).</title>
        <authorList>
            <person name="Galeote V."/>
            <person name="Bigey F."/>
            <person name="Devillers H."/>
            <person name="Neuveglise C."/>
            <person name="Dequin S."/>
        </authorList>
    </citation>
    <scope>NUCLEOTIDE SEQUENCE [LARGE SCALE GENOMIC DNA]</scope>
    <source>
        <strain evidence="2">CLIB 213 / ATCC 58445 / CBS 680 / CCRC 21525 / NBRC 1098 / NCYC 1416 / NRRL Y-2227</strain>
    </source>
</reference>
<sequence>MDAVQFLALPIDIRKLVYFHLNGQFCNVGPETTRELYFSDVFVLPAKEYTPNERQRRLRKRLYKVFENYLGLFDYEPALIDTWLEYSLWLRYDCIVLDCLRLNHLFEGNLIGPVDLIYLDGRVRLAYFDKNFMLWSCYTFSEYARWIEDENDQTEITYLRLNLEYLRFTQVDKILKNLRRDYLLDFVSQIRFEQEDNDEYMESQEDSDEDFETASYRVTDPATIRVIQSIETMRGLRRLSVRGTYLYECLVNFHGVRDNPGNTINYIVKKRITCIELLQAGSVCRTGVADFTRWENLRELKLIRVGEVDLNKTLLPHNCRLVTILGASQLRWWDVVDKVEEVVGDRFDIKNINKTCTMKSINKSLMDAEEVMQCQTIVKACFRPINYMKLHDIYSLVGDKLVVPGALFYNKRILLGKHVAKEIIVV</sequence>
<gene>
    <name evidence="1" type="ORF">BN860_07382g</name>
</gene>
<evidence type="ECO:0000313" key="2">
    <source>
        <dbReference type="Proteomes" id="UP000019375"/>
    </source>
</evidence>
<evidence type="ECO:0000313" key="1">
    <source>
        <dbReference type="EMBL" id="CDF89022.1"/>
    </source>
</evidence>
<name>A0A8J2T6H1_ZYGB2</name>
<proteinExistence type="predicted"/>